<evidence type="ECO:0000256" key="4">
    <source>
        <dbReference type="ARBA" id="ARBA00023002"/>
    </source>
</evidence>
<dbReference type="GO" id="GO:0020037">
    <property type="term" value="F:heme binding"/>
    <property type="evidence" value="ECO:0007669"/>
    <property type="project" value="InterPro"/>
</dbReference>
<proteinExistence type="predicted"/>
<dbReference type="InterPro" id="IPR050783">
    <property type="entry name" value="Oxylipin_biosynth_metab"/>
</dbReference>
<sequence length="682" mass="71791">MARPSSAADALLTDGAACGADPQPYGATGADAVCDRDAAAPFPPIVPPRPSLIDRVLLGILHVSEKTLPWHRLPTLLGLVLLAARRVVLQHLALLPVGGEPAPAGAVPPPPAVVPYRTPDASGNDREHPYAGAHGVYLGRNVPPVPVGERRLHEPPPQVVAARLLARRPSGAGGVAYKHAGDQFNVVAAAWIQFMVHSWLRHINEPGFGAGLPPGTADGSGDSGGSGGGDSGGGGDGDQIGSGGRGGAGCPLRAFTFPSSREEGVSPAGDGGGFRTSRTMWWDGSALYGQTEGEVAAGRTGRGGEVRVGRGSADGARRAGDQANTWVGMTVLQELFGEEHNAVVRMLAGRYPGWDDEQLFRVGRLVVSAVIAKIHTVDWTVELLKTKTLYKAMNANWNGLLGAGFKDRFGHIGSSPNVLSGLVGARKTANHGVPYSLTEEFTAVYRLHPMLPDELPLPSPGGDATTPLTDVLGDAGEATLAAAGAPAVWTALGTTPCGTLSLFNYPAALRTLVPTDDDGSPRVGRPVDLAALDIYRDRERGVARYNAFRRALHLPPLQRWEDLTSDAEALTELRAVYGDGPDGLERLDLLVGHLAEDKIPGFVLPQPAFLIFIAMASRRLEADAMFNTHFTEEVYTPEGMAWVRNVGGLRDVLRRHMPDVAAGVGTADSAFSRWGSPPGKRV</sequence>
<dbReference type="AlphaFoldDB" id="A0A1X6NXY9"/>
<keyword evidence="3" id="KW-0223">Dioxygenase</keyword>
<evidence type="ECO:0000256" key="5">
    <source>
        <dbReference type="ARBA" id="ARBA00023004"/>
    </source>
</evidence>
<keyword evidence="2" id="KW-0611">Plant defense</keyword>
<feature type="region of interest" description="Disordered" evidence="7">
    <location>
        <begin position="210"/>
        <end position="273"/>
    </location>
</feature>
<accession>A0A1X6NXY9</accession>
<evidence type="ECO:0000313" key="8">
    <source>
        <dbReference type="EMBL" id="OSX73494.1"/>
    </source>
</evidence>
<dbReference type="SUPFAM" id="SSF48113">
    <property type="entry name" value="Heme-dependent peroxidases"/>
    <property type="match status" value="1"/>
</dbReference>
<organism evidence="8 9">
    <name type="scientific">Porphyra umbilicalis</name>
    <name type="common">Purple laver</name>
    <name type="synonym">Red alga</name>
    <dbReference type="NCBI Taxonomy" id="2786"/>
    <lineage>
        <taxon>Eukaryota</taxon>
        <taxon>Rhodophyta</taxon>
        <taxon>Bangiophyceae</taxon>
        <taxon>Bangiales</taxon>
        <taxon>Bangiaceae</taxon>
        <taxon>Porphyra</taxon>
    </lineage>
</organism>
<keyword evidence="1 6" id="KW-0479">Metal-binding</keyword>
<dbReference type="Proteomes" id="UP000218209">
    <property type="component" value="Unassembled WGS sequence"/>
</dbReference>
<keyword evidence="5 6" id="KW-0408">Iron</keyword>
<dbReference type="GO" id="GO:0046872">
    <property type="term" value="F:metal ion binding"/>
    <property type="evidence" value="ECO:0007669"/>
    <property type="project" value="UniProtKB-KW"/>
</dbReference>
<evidence type="ECO:0000313" key="9">
    <source>
        <dbReference type="Proteomes" id="UP000218209"/>
    </source>
</evidence>
<dbReference type="EMBL" id="KV918993">
    <property type="protein sequence ID" value="OSX73494.1"/>
    <property type="molecule type" value="Genomic_DNA"/>
</dbReference>
<evidence type="ECO:0008006" key="10">
    <source>
        <dbReference type="Google" id="ProtNLM"/>
    </source>
</evidence>
<dbReference type="Gene3D" id="1.10.640.10">
    <property type="entry name" value="Haem peroxidase domain superfamily, animal type"/>
    <property type="match status" value="1"/>
</dbReference>
<dbReference type="GO" id="GO:0004601">
    <property type="term" value="F:peroxidase activity"/>
    <property type="evidence" value="ECO:0007669"/>
    <property type="project" value="InterPro"/>
</dbReference>
<keyword evidence="6" id="KW-0349">Heme</keyword>
<keyword evidence="9" id="KW-1185">Reference proteome</keyword>
<name>A0A1X6NXY9_PORUM</name>
<evidence type="ECO:0000256" key="1">
    <source>
        <dbReference type="ARBA" id="ARBA00022723"/>
    </source>
</evidence>
<dbReference type="GO" id="GO:0006952">
    <property type="term" value="P:defense response"/>
    <property type="evidence" value="ECO:0007669"/>
    <property type="project" value="UniProtKB-KW"/>
</dbReference>
<dbReference type="PANTHER" id="PTHR11903">
    <property type="entry name" value="PROSTAGLANDIN G/H SYNTHASE"/>
    <property type="match status" value="1"/>
</dbReference>
<dbReference type="InterPro" id="IPR037120">
    <property type="entry name" value="Haem_peroxidase_sf_animal"/>
</dbReference>
<evidence type="ECO:0000256" key="6">
    <source>
        <dbReference type="PIRSR" id="PIRSR619791-2"/>
    </source>
</evidence>
<keyword evidence="4" id="KW-0560">Oxidoreductase</keyword>
<dbReference type="GO" id="GO:0006979">
    <property type="term" value="P:response to oxidative stress"/>
    <property type="evidence" value="ECO:0007669"/>
    <property type="project" value="InterPro"/>
</dbReference>
<protein>
    <recommendedName>
        <fullName evidence="10">Heme peroxidase</fullName>
    </recommendedName>
</protein>
<dbReference type="PANTHER" id="PTHR11903:SF11">
    <property type="entry name" value="ALPHA-DIOXYGENASE 1"/>
    <property type="match status" value="1"/>
</dbReference>
<dbReference type="GO" id="GO:0016702">
    <property type="term" value="F:oxidoreductase activity, acting on single donors with incorporation of molecular oxygen, incorporation of two atoms of oxygen"/>
    <property type="evidence" value="ECO:0007669"/>
    <property type="project" value="TreeGrafter"/>
</dbReference>
<dbReference type="InterPro" id="IPR010255">
    <property type="entry name" value="Haem_peroxidase_sf"/>
</dbReference>
<evidence type="ECO:0000256" key="2">
    <source>
        <dbReference type="ARBA" id="ARBA00022821"/>
    </source>
</evidence>
<reference evidence="8 9" key="1">
    <citation type="submission" date="2017-03" db="EMBL/GenBank/DDBJ databases">
        <title>WGS assembly of Porphyra umbilicalis.</title>
        <authorList>
            <person name="Brawley S.H."/>
            <person name="Blouin N.A."/>
            <person name="Ficko-Blean E."/>
            <person name="Wheeler G.L."/>
            <person name="Lohr M."/>
            <person name="Goodson H.V."/>
            <person name="Jenkins J.W."/>
            <person name="Blaby-Haas C.E."/>
            <person name="Helliwell K.E."/>
            <person name="Chan C."/>
            <person name="Marriage T."/>
            <person name="Bhattacharya D."/>
            <person name="Klein A.S."/>
            <person name="Badis Y."/>
            <person name="Brodie J."/>
            <person name="Cao Y."/>
            <person name="Collen J."/>
            <person name="Dittami S.M."/>
            <person name="Gachon C.M."/>
            <person name="Green B.R."/>
            <person name="Karpowicz S."/>
            <person name="Kim J.W."/>
            <person name="Kudahl U."/>
            <person name="Lin S."/>
            <person name="Michel G."/>
            <person name="Mittag M."/>
            <person name="Olson B.J."/>
            <person name="Pangilinan J."/>
            <person name="Peng Y."/>
            <person name="Qiu H."/>
            <person name="Shu S."/>
            <person name="Singer J.T."/>
            <person name="Smith A.G."/>
            <person name="Sprecher B.N."/>
            <person name="Wagner V."/>
            <person name="Wang W."/>
            <person name="Wang Z.-Y."/>
            <person name="Yan J."/>
            <person name="Yarish C."/>
            <person name="Zoeuner-Riek S."/>
            <person name="Zhuang Y."/>
            <person name="Zou Y."/>
            <person name="Lindquist E.A."/>
            <person name="Grimwood J."/>
            <person name="Barry K."/>
            <person name="Rokhsar D.S."/>
            <person name="Schmutz J."/>
            <person name="Stiller J.W."/>
            <person name="Grossman A.R."/>
            <person name="Prochnik S.E."/>
        </authorList>
    </citation>
    <scope>NUCLEOTIDE SEQUENCE [LARGE SCALE GENOMIC DNA]</scope>
    <source>
        <strain evidence="8">4086291</strain>
    </source>
</reference>
<feature type="binding site" description="axial binding residue" evidence="6">
    <location>
        <position position="448"/>
    </location>
    <ligand>
        <name>heme b</name>
        <dbReference type="ChEBI" id="CHEBI:60344"/>
    </ligand>
    <ligandPart>
        <name>Fe</name>
        <dbReference type="ChEBI" id="CHEBI:18248"/>
    </ligandPart>
</feature>
<dbReference type="Pfam" id="PF03098">
    <property type="entry name" value="An_peroxidase"/>
    <property type="match status" value="2"/>
</dbReference>
<dbReference type="InterPro" id="IPR019791">
    <property type="entry name" value="Haem_peroxidase_animal"/>
</dbReference>
<dbReference type="OrthoDB" id="823504at2759"/>
<dbReference type="PROSITE" id="PS50292">
    <property type="entry name" value="PEROXIDASE_3"/>
    <property type="match status" value="1"/>
</dbReference>
<feature type="compositionally biased region" description="Gly residues" evidence="7">
    <location>
        <begin position="221"/>
        <end position="249"/>
    </location>
</feature>
<dbReference type="GO" id="GO:0006631">
    <property type="term" value="P:fatty acid metabolic process"/>
    <property type="evidence" value="ECO:0007669"/>
    <property type="project" value="UniProtKB-ARBA"/>
</dbReference>
<feature type="region of interest" description="Disordered" evidence="7">
    <location>
        <begin position="295"/>
        <end position="319"/>
    </location>
</feature>
<gene>
    <name evidence="8" type="ORF">BU14_0342s0014</name>
</gene>
<evidence type="ECO:0000256" key="3">
    <source>
        <dbReference type="ARBA" id="ARBA00022964"/>
    </source>
</evidence>
<evidence type="ECO:0000256" key="7">
    <source>
        <dbReference type="SAM" id="MobiDB-lite"/>
    </source>
</evidence>